<organism evidence="1 2">
    <name type="scientific">Deferribacter desulfuricans (strain DSM 14783 / JCM 11476 / NBRC 101012 / SSM1)</name>
    <dbReference type="NCBI Taxonomy" id="639282"/>
    <lineage>
        <taxon>Bacteria</taxon>
        <taxon>Pseudomonadati</taxon>
        <taxon>Deferribacterota</taxon>
        <taxon>Deferribacteres</taxon>
        <taxon>Deferribacterales</taxon>
        <taxon>Deferribacteraceae</taxon>
        <taxon>Deferribacter</taxon>
    </lineage>
</organism>
<dbReference type="KEGG" id="ddf:DEFDS_P088"/>
<proteinExistence type="predicted"/>
<protein>
    <submittedName>
        <fullName evidence="1">Uncharacterized protein</fullName>
    </submittedName>
</protein>
<reference evidence="1 2" key="1">
    <citation type="journal article" date="2010" name="DNA Res.">
        <title>Bacterial lifestyle in a deep-sea hydrothermal vent chimney revealed by the genome sequence of the thermophilic bacterium Deferribacter desulfuricans SSM1.</title>
        <authorList>
            <person name="Takaki Y."/>
            <person name="Shimamura S."/>
            <person name="Nakagawa S."/>
            <person name="Fukuhara Y."/>
            <person name="Horikawa H."/>
            <person name="Ankai A."/>
            <person name="Harada T."/>
            <person name="Hosoyama A."/>
            <person name="Oguchi A."/>
            <person name="Fukui S."/>
            <person name="Fujita N."/>
            <person name="Takami H."/>
            <person name="Takai K."/>
        </authorList>
    </citation>
    <scope>NUCLEOTIDE SEQUENCE [LARGE SCALE GENOMIC DNA]</scope>
    <source>
        <strain evidence="2">DSM 14783 / JCM 11476 / NBRC 101012 / SSM1</strain>
        <plasmid evidence="2">Plasmid megaplasmid pDF308</plasmid>
    </source>
</reference>
<dbReference type="Proteomes" id="UP000001520">
    <property type="component" value="Plasmid megaplasmid pDF308"/>
</dbReference>
<name>D3PER9_DEFDS</name>
<gene>
    <name evidence="1" type="ordered locus">DEFDS_P088</name>
</gene>
<accession>D3PER9</accession>
<evidence type="ECO:0000313" key="1">
    <source>
        <dbReference type="EMBL" id="BAI81711.1"/>
    </source>
</evidence>
<dbReference type="HOGENOM" id="CLU_648480_0_0_0"/>
<dbReference type="EMBL" id="AP011530">
    <property type="protein sequence ID" value="BAI81711.1"/>
    <property type="molecule type" value="Genomic_DNA"/>
</dbReference>
<sequence>MNKTTNQNDQNDINQTNIVQFNCHISEFKYNQSQYGFIYFNNIKLPSFNLLKWVFDKKNLTSAENKKINKAVQNIFLDYLKDLDYKAKTEKFTYKQSLSVPVLYQNRYVNLLSLSNPKLMHNSSLNLILMDEKDKDIQSLNLYPYVNMQDKLTFYQKLPYIITLEGINIDTFNQHILDSIEQTQKNKNKKFDYRSIVYSINPNVIIELQYDILNYFFNDITQFIKSHKYYDVLVDNGLTNLDYLTLYPIEFQVVKNIYNNSEFKRIVNKLIPVNTLTHDINTEQTKTCFNQDFDTLFYIIKNKDYALLHNYFKTIYIEILKQKRQGYYDKLSNILFKEKLGSDYNQPKSDISNDNENLIDYISLELKENSILVQDDIDFPTLYENEEEQSEIINEENINENIEKDENMEIDNKPNLLFDDLDM</sequence>
<dbReference type="AlphaFoldDB" id="D3PER9"/>
<keyword evidence="2" id="KW-1185">Reference proteome</keyword>
<keyword evidence="1" id="KW-0614">Plasmid</keyword>
<geneLocation type="plasmid" evidence="1 2">
    <name>megaplasmid pDF308</name>
</geneLocation>
<evidence type="ECO:0000313" key="2">
    <source>
        <dbReference type="Proteomes" id="UP000001520"/>
    </source>
</evidence>